<organism evidence="14 15">
    <name type="scientific">Tupaia chinensis</name>
    <name type="common">Chinese tree shrew</name>
    <name type="synonym">Tupaia belangeri chinensis</name>
    <dbReference type="NCBI Taxonomy" id="246437"/>
    <lineage>
        <taxon>Eukaryota</taxon>
        <taxon>Metazoa</taxon>
        <taxon>Chordata</taxon>
        <taxon>Craniata</taxon>
        <taxon>Vertebrata</taxon>
        <taxon>Euteleostomi</taxon>
        <taxon>Mammalia</taxon>
        <taxon>Eutheria</taxon>
        <taxon>Euarchontoglires</taxon>
        <taxon>Scandentia</taxon>
        <taxon>Tupaiidae</taxon>
        <taxon>Tupaia</taxon>
    </lineage>
</organism>
<dbReference type="GO" id="GO:0005524">
    <property type="term" value="F:ATP binding"/>
    <property type="evidence" value="ECO:0007669"/>
    <property type="project" value="UniProtKB-KW"/>
</dbReference>
<evidence type="ECO:0000313" key="15">
    <source>
        <dbReference type="Proteomes" id="UP000011518"/>
    </source>
</evidence>
<dbReference type="InParanoid" id="L8YBC4"/>
<dbReference type="SUPFAM" id="SSF47986">
    <property type="entry name" value="DEATH domain"/>
    <property type="match status" value="1"/>
</dbReference>
<dbReference type="Pfam" id="PF17779">
    <property type="entry name" value="WHD_NOD2"/>
    <property type="match status" value="1"/>
</dbReference>
<keyword evidence="9" id="KW-0391">Immunity</keyword>
<dbReference type="GO" id="GO:0012501">
    <property type="term" value="P:programmed cell death"/>
    <property type="evidence" value="ECO:0007669"/>
    <property type="project" value="UniProtKB-KW"/>
</dbReference>
<keyword evidence="6" id="KW-0378">Hydrolase</keyword>
<evidence type="ECO:0000256" key="7">
    <source>
        <dbReference type="ARBA" id="ARBA00022741"/>
    </source>
</evidence>
<evidence type="ECO:0000259" key="13">
    <source>
        <dbReference type="PROSITE" id="PS51830"/>
    </source>
</evidence>
<dbReference type="InterPro" id="IPR041267">
    <property type="entry name" value="NLRP_HD2"/>
</dbReference>
<evidence type="ECO:0000256" key="11">
    <source>
        <dbReference type="ARBA" id="ARBA00023233"/>
    </source>
</evidence>
<dbReference type="SMART" id="SM00368">
    <property type="entry name" value="LRR_RI"/>
    <property type="match status" value="5"/>
</dbReference>
<reference evidence="15" key="2">
    <citation type="journal article" date="2013" name="Nat. Commun.">
        <title>Genome of the Chinese tree shrew.</title>
        <authorList>
            <person name="Fan Y."/>
            <person name="Huang Z.Y."/>
            <person name="Cao C.C."/>
            <person name="Chen C.S."/>
            <person name="Chen Y.X."/>
            <person name="Fan D.D."/>
            <person name="He J."/>
            <person name="Hou H.L."/>
            <person name="Hu L."/>
            <person name="Hu X.T."/>
            <person name="Jiang X.T."/>
            <person name="Lai R."/>
            <person name="Lang Y.S."/>
            <person name="Liang B."/>
            <person name="Liao S.G."/>
            <person name="Mu D."/>
            <person name="Ma Y.Y."/>
            <person name="Niu Y.Y."/>
            <person name="Sun X.Q."/>
            <person name="Xia J.Q."/>
            <person name="Xiao J."/>
            <person name="Xiong Z.Q."/>
            <person name="Xu L."/>
            <person name="Yang L."/>
            <person name="Zhang Y."/>
            <person name="Zhao W."/>
            <person name="Zhao X.D."/>
            <person name="Zheng Y.T."/>
            <person name="Zhou J.M."/>
            <person name="Zhu Y.B."/>
            <person name="Zhang G.J."/>
            <person name="Wang J."/>
            <person name="Yao Y.G."/>
        </authorList>
    </citation>
    <scope>NUCLEOTIDE SEQUENCE [LARGE SCALE GENOMIC DNA]</scope>
</reference>
<evidence type="ECO:0000256" key="6">
    <source>
        <dbReference type="ARBA" id="ARBA00022670"/>
    </source>
</evidence>
<proteinExistence type="inferred from homology"/>
<accession>L8YBC4</accession>
<evidence type="ECO:0000256" key="1">
    <source>
        <dbReference type="ARBA" id="ARBA00004110"/>
    </source>
</evidence>
<dbReference type="CDD" id="cd08330">
    <property type="entry name" value="CARD_ASC_NALP1"/>
    <property type="match status" value="1"/>
</dbReference>
<dbReference type="PROSITE" id="PS50209">
    <property type="entry name" value="CARD"/>
    <property type="match status" value="1"/>
</dbReference>
<keyword evidence="4" id="KW-0399">Innate immunity</keyword>
<dbReference type="PANTHER" id="PTHR46985:SF3">
    <property type="entry name" value="NACHT, LRR AND PYD DOMAINS-CONTAINING PROTEIN 1"/>
    <property type="match status" value="1"/>
</dbReference>
<name>L8YBC4_TUPCH</name>
<feature type="domain" description="FIIND" evidence="13">
    <location>
        <begin position="448"/>
        <end position="730"/>
    </location>
</feature>
<keyword evidence="6" id="KW-0645">Protease</keyword>
<dbReference type="EMBL" id="KB364611">
    <property type="protein sequence ID" value="ELV12270.1"/>
    <property type="molecule type" value="Genomic_DNA"/>
</dbReference>
<feature type="domain" description="CARD" evidence="12">
    <location>
        <begin position="731"/>
        <end position="814"/>
    </location>
</feature>
<dbReference type="GO" id="GO:0061702">
    <property type="term" value="C:canonical inflammasome complex"/>
    <property type="evidence" value="ECO:0007669"/>
    <property type="project" value="UniProtKB-SubCell"/>
</dbReference>
<evidence type="ECO:0000313" key="14">
    <source>
        <dbReference type="EMBL" id="ELV12270.1"/>
    </source>
</evidence>
<dbReference type="InterPro" id="IPR025307">
    <property type="entry name" value="FIIND_dom"/>
</dbReference>
<dbReference type="STRING" id="246437.L8YBC4"/>
<keyword evidence="11" id="KW-1271">Inflammasome</keyword>
<keyword evidence="3" id="KW-0963">Cytoplasm</keyword>
<evidence type="ECO:0000256" key="9">
    <source>
        <dbReference type="ARBA" id="ARBA00022859"/>
    </source>
</evidence>
<dbReference type="InterPro" id="IPR032675">
    <property type="entry name" value="LRR_dom_sf"/>
</dbReference>
<dbReference type="Pfam" id="PF17776">
    <property type="entry name" value="NLRC4_HD2"/>
    <property type="match status" value="1"/>
</dbReference>
<dbReference type="InterPro" id="IPR011029">
    <property type="entry name" value="DEATH-like_dom_sf"/>
</dbReference>
<dbReference type="Proteomes" id="UP000011518">
    <property type="component" value="Unassembled WGS sequence"/>
</dbReference>
<dbReference type="Pfam" id="PF13553">
    <property type="entry name" value="FIIND"/>
    <property type="match status" value="1"/>
</dbReference>
<evidence type="ECO:0000256" key="8">
    <source>
        <dbReference type="ARBA" id="ARBA00022840"/>
    </source>
</evidence>
<reference evidence="15" key="1">
    <citation type="submission" date="2012-07" db="EMBL/GenBank/DDBJ databases">
        <title>Genome of the Chinese tree shrew, a rising model animal genetically related to primates.</title>
        <authorList>
            <person name="Zhang G."/>
            <person name="Fan Y."/>
            <person name="Yao Y."/>
            <person name="Huang Z."/>
        </authorList>
    </citation>
    <scope>NUCLEOTIDE SEQUENCE [LARGE SCALE GENOMIC DNA]</scope>
</reference>
<sequence length="826" mass="94170">MERGEEPTVTSQTTTALFLHYISQALSAQSLGTQLRGICSLATEGILQGKTLFTSGDLRKHELDEAIVFTFLKMGVLQTHPDSLSYSFTRLFQEFFAAMSCALGDKEERSEHTNSIGIEKLLELCRRHDLFGAPTMCFLFGLLSEQGLREMENIFHCQLSQEMKWELLQAQKEAWPQKSFLQPYSLELLHCLYETQDDVFLTKAMEHFLGTKICVRTNVELLVVTFCLKFCQHVKRLQLNEGRQHREEGRPSTIILNLKELDLSRNFLTYSAVQSLCEALRHPCCHLETLRLAGCGLTAECCKDLAFGLNTSQTLTELEVSFNMLTDAGAKHLCHGLRQPSCKLQRIQLVSCGLTSSCCQNLATVLSANPSLTEIDLLHNCLGDLGVGLLCEGLKHPACQLTLLWLDQTHLSDEVKEALRTLEKEKPQLRIPSRRDLHMEPLGTEEDFWGPTGPVTTEVVDKEQSLHRVHFPMAGFYHWPNTGLRFMVRRAVTIEIAFCAWNQFLETVPQHSWMVAGPLFDIKAEPGAVAAVYLPHFVALQGKEMNTSLFQVAHFKEEGMLLEKPSRVEPYYTVLENPSFSPMGVLLRMIHIALPFIPITSTVLVYYRLNAEEVIFHLYLIPTDCSIQKAIDDEEKKFQFVQIRKPPPLTPLYMGSRFTLSSSRQLEIIPEELEFCYRSPGESQLFSEFYVDQLGSGIRLKMRDKKDGTMVWKGLVKPVSPSTRDIPDLLHFVDQYREELIARVTSVDPVLDKLYGQVLSEEQYERVRAEATMPDKMRKLFSFSQSWNQACKDQLYQALKETHPHLIVELWEKKDGKRGTLDRLSS</sequence>
<dbReference type="eggNOG" id="ENOG502S4A4">
    <property type="taxonomic scope" value="Eukaryota"/>
</dbReference>
<evidence type="ECO:0000256" key="10">
    <source>
        <dbReference type="ARBA" id="ARBA00023198"/>
    </source>
</evidence>
<dbReference type="AlphaFoldDB" id="L8YBC4"/>
<dbReference type="PANTHER" id="PTHR46985">
    <property type="entry name" value="NACHT, LRR AND PYD DOMAINS-CONTAINING PROTEIN 1"/>
    <property type="match status" value="1"/>
</dbReference>
<keyword evidence="7" id="KW-0547">Nucleotide-binding</keyword>
<protein>
    <submittedName>
        <fullName evidence="14">NACHT, LRR and PYD domains-containing protein 1</fullName>
    </submittedName>
</protein>
<dbReference type="GO" id="GO:0006508">
    <property type="term" value="P:proteolysis"/>
    <property type="evidence" value="ECO:0007669"/>
    <property type="project" value="UniProtKB-KW"/>
</dbReference>
<evidence type="ECO:0000256" key="3">
    <source>
        <dbReference type="ARBA" id="ARBA00022490"/>
    </source>
</evidence>
<dbReference type="Gene3D" id="1.10.533.10">
    <property type="entry name" value="Death Domain, Fas"/>
    <property type="match status" value="1"/>
</dbReference>
<dbReference type="InterPro" id="IPR001315">
    <property type="entry name" value="CARD"/>
</dbReference>
<dbReference type="InterPro" id="IPR033516">
    <property type="entry name" value="CARD8/ASC/NALP1_CARD"/>
</dbReference>
<dbReference type="Gene3D" id="3.80.10.10">
    <property type="entry name" value="Ribonuclease Inhibitor"/>
    <property type="match status" value="1"/>
</dbReference>
<dbReference type="FunCoup" id="L8YBC4">
    <property type="interactions" value="860"/>
</dbReference>
<keyword evidence="10" id="KW-0395">Inflammatory response</keyword>
<gene>
    <name evidence="14" type="ORF">TREES_T100003560</name>
</gene>
<keyword evidence="15" id="KW-1185">Reference proteome</keyword>
<dbReference type="PROSITE" id="PS51830">
    <property type="entry name" value="FIIND"/>
    <property type="match status" value="1"/>
</dbReference>
<dbReference type="InterPro" id="IPR041075">
    <property type="entry name" value="NOD1/2_WH"/>
</dbReference>
<dbReference type="GO" id="GO:0045087">
    <property type="term" value="P:innate immune response"/>
    <property type="evidence" value="ECO:0007669"/>
    <property type="project" value="UniProtKB-KW"/>
</dbReference>
<dbReference type="Pfam" id="PF00619">
    <property type="entry name" value="CARD"/>
    <property type="match status" value="1"/>
</dbReference>
<evidence type="ECO:0000256" key="2">
    <source>
        <dbReference type="ARBA" id="ARBA00008665"/>
    </source>
</evidence>
<dbReference type="Pfam" id="PF13516">
    <property type="entry name" value="LRR_6"/>
    <property type="match status" value="3"/>
</dbReference>
<evidence type="ECO:0000259" key="12">
    <source>
        <dbReference type="PROSITE" id="PS50209"/>
    </source>
</evidence>
<dbReference type="SUPFAM" id="SSF52047">
    <property type="entry name" value="RNI-like"/>
    <property type="match status" value="1"/>
</dbReference>
<dbReference type="GO" id="GO:0006954">
    <property type="term" value="P:inflammatory response"/>
    <property type="evidence" value="ECO:0007669"/>
    <property type="project" value="UniProtKB-KW"/>
</dbReference>
<dbReference type="InterPro" id="IPR001611">
    <property type="entry name" value="Leu-rich_rpt"/>
</dbReference>
<comment type="similarity">
    <text evidence="2">Belongs to the NLRP family.</text>
</comment>
<dbReference type="GO" id="GO:0008233">
    <property type="term" value="F:peptidase activity"/>
    <property type="evidence" value="ECO:0007669"/>
    <property type="project" value="UniProtKB-KW"/>
</dbReference>
<dbReference type="FunFam" id="1.10.533.10:FF:000013">
    <property type="entry name" value="Apoptosis-associated speck-like protein containing a CARD"/>
    <property type="match status" value="1"/>
</dbReference>
<evidence type="ECO:0000256" key="5">
    <source>
        <dbReference type="ARBA" id="ARBA00022590"/>
    </source>
</evidence>
<keyword evidence="5" id="KW-1210">Necrosis</keyword>
<comment type="subcellular location">
    <subcellularLocation>
        <location evidence="1">Inflammasome</location>
    </subcellularLocation>
</comment>
<dbReference type="Pfam" id="PF23679">
    <property type="entry name" value="UPA-FIIND"/>
    <property type="match status" value="1"/>
</dbReference>
<dbReference type="GO" id="GO:0042981">
    <property type="term" value="P:regulation of apoptotic process"/>
    <property type="evidence" value="ECO:0007669"/>
    <property type="project" value="InterPro"/>
</dbReference>
<keyword evidence="8" id="KW-0067">ATP-binding</keyword>
<evidence type="ECO:0000256" key="4">
    <source>
        <dbReference type="ARBA" id="ARBA00022588"/>
    </source>
</evidence>
<dbReference type="InterPro" id="IPR051249">
    <property type="entry name" value="NLRP_Inflammasome"/>
</dbReference>